<organism evidence="2 3">
    <name type="scientific">Colocasia esculenta</name>
    <name type="common">Wild taro</name>
    <name type="synonym">Arum esculentum</name>
    <dbReference type="NCBI Taxonomy" id="4460"/>
    <lineage>
        <taxon>Eukaryota</taxon>
        <taxon>Viridiplantae</taxon>
        <taxon>Streptophyta</taxon>
        <taxon>Embryophyta</taxon>
        <taxon>Tracheophyta</taxon>
        <taxon>Spermatophyta</taxon>
        <taxon>Magnoliopsida</taxon>
        <taxon>Liliopsida</taxon>
        <taxon>Araceae</taxon>
        <taxon>Aroideae</taxon>
        <taxon>Colocasieae</taxon>
        <taxon>Colocasia</taxon>
    </lineage>
</organism>
<evidence type="ECO:0000256" key="1">
    <source>
        <dbReference type="SAM" id="MobiDB-lite"/>
    </source>
</evidence>
<dbReference type="AlphaFoldDB" id="A0A843WJG1"/>
<evidence type="ECO:0000313" key="2">
    <source>
        <dbReference type="EMBL" id="MQM11633.1"/>
    </source>
</evidence>
<dbReference type="Proteomes" id="UP000652761">
    <property type="component" value="Unassembled WGS sequence"/>
</dbReference>
<keyword evidence="3" id="KW-1185">Reference proteome</keyword>
<protein>
    <submittedName>
        <fullName evidence="2">Uncharacterized protein</fullName>
    </submittedName>
</protein>
<feature type="compositionally biased region" description="Basic and acidic residues" evidence="1">
    <location>
        <begin position="12"/>
        <end position="41"/>
    </location>
</feature>
<dbReference type="InterPro" id="IPR035892">
    <property type="entry name" value="C2_domain_sf"/>
</dbReference>
<evidence type="ECO:0000313" key="3">
    <source>
        <dbReference type="Proteomes" id="UP000652761"/>
    </source>
</evidence>
<gene>
    <name evidence="2" type="ORF">Taro_044541</name>
</gene>
<name>A0A843WJG1_COLES</name>
<dbReference type="EMBL" id="NMUH01005040">
    <property type="protein sequence ID" value="MQM11633.1"/>
    <property type="molecule type" value="Genomic_DNA"/>
</dbReference>
<reference evidence="2" key="1">
    <citation type="submission" date="2017-07" db="EMBL/GenBank/DDBJ databases">
        <title>Taro Niue Genome Assembly and Annotation.</title>
        <authorList>
            <person name="Atibalentja N."/>
            <person name="Keating K."/>
            <person name="Fields C.J."/>
        </authorList>
    </citation>
    <scope>NUCLEOTIDE SEQUENCE</scope>
    <source>
        <strain evidence="2">Niue_2</strain>
        <tissue evidence="2">Leaf</tissue>
    </source>
</reference>
<feature type="region of interest" description="Disordered" evidence="1">
    <location>
        <begin position="1"/>
        <end position="45"/>
    </location>
</feature>
<proteinExistence type="predicted"/>
<dbReference type="OrthoDB" id="1721402at2759"/>
<comment type="caution">
    <text evidence="2">The sequence shown here is derived from an EMBL/GenBank/DDBJ whole genome shotgun (WGS) entry which is preliminary data.</text>
</comment>
<sequence length="126" mass="14462">MGRLPATAPADDGSRGRVLARPDNDYGEHGGFHSSVKETGRKQGRRRWRCGFWSWISAPWKEPKPVSDTKIDAGQQKKRRMIAGEILGYVDINLRDVISNKRINEKYHLIDSKNGRMQVEVQWRTS</sequence>
<accession>A0A843WJG1</accession>
<dbReference type="Gene3D" id="2.60.40.150">
    <property type="entry name" value="C2 domain"/>
    <property type="match status" value="1"/>
</dbReference>